<proteinExistence type="predicted"/>
<dbReference type="Pfam" id="PF01734">
    <property type="entry name" value="Patatin"/>
    <property type="match status" value="1"/>
</dbReference>
<feature type="short sequence motif" description="DGA/G" evidence="4">
    <location>
        <begin position="213"/>
        <end position="215"/>
    </location>
</feature>
<keyword evidence="3 4" id="KW-0443">Lipid metabolism</keyword>
<feature type="short sequence motif" description="GXSXG" evidence="4">
    <location>
        <begin position="67"/>
        <end position="71"/>
    </location>
</feature>
<dbReference type="Gene3D" id="2.40.160.50">
    <property type="entry name" value="membrane protein fhac: a member of the omp85/tpsb transporter family"/>
    <property type="match status" value="1"/>
</dbReference>
<accession>A0A1S7DS90</accession>
<dbReference type="PANTHER" id="PTHR14226:SF29">
    <property type="entry name" value="NEUROPATHY TARGET ESTERASE SWS"/>
    <property type="match status" value="1"/>
</dbReference>
<gene>
    <name evidence="6" type="primary">rssA</name>
    <name evidence="6" type="ORF">AB406_0995</name>
</gene>
<dbReference type="Pfam" id="PF19143">
    <property type="entry name" value="Omp85_2"/>
    <property type="match status" value="1"/>
</dbReference>
<name>A0A1S7DS90_RIEAN</name>
<dbReference type="InterPro" id="IPR043864">
    <property type="entry name" value="Omp85-like_dom"/>
</dbReference>
<dbReference type="CDD" id="cd07205">
    <property type="entry name" value="Pat_PNPLA6_PNPLA7_NTE1_like"/>
    <property type="match status" value="1"/>
</dbReference>
<evidence type="ECO:0000256" key="4">
    <source>
        <dbReference type="PROSITE-ProRule" id="PRU01161"/>
    </source>
</evidence>
<evidence type="ECO:0000256" key="1">
    <source>
        <dbReference type="ARBA" id="ARBA00022801"/>
    </source>
</evidence>
<dbReference type="EMBL" id="CP011859">
    <property type="protein sequence ID" value="AQY21945.1"/>
    <property type="molecule type" value="Genomic_DNA"/>
</dbReference>
<evidence type="ECO:0000259" key="5">
    <source>
        <dbReference type="PROSITE" id="PS51635"/>
    </source>
</evidence>
<organism evidence="6 7">
    <name type="scientific">Riemerella anatipestifer</name>
    <name type="common">Moraxella anatipestifer</name>
    <dbReference type="NCBI Taxonomy" id="34085"/>
    <lineage>
        <taxon>Bacteria</taxon>
        <taxon>Pseudomonadati</taxon>
        <taxon>Bacteroidota</taxon>
        <taxon>Flavobacteriia</taxon>
        <taxon>Flavobacteriales</taxon>
        <taxon>Weeksellaceae</taxon>
        <taxon>Riemerella</taxon>
    </lineage>
</organism>
<reference evidence="6 7" key="1">
    <citation type="submission" date="2015-06" db="EMBL/GenBank/DDBJ databases">
        <title>R. anatipestifer strain HXb2 is the most virulent strain so far, and the genome sequence would help us uncover the pathogenesis.</title>
        <authorList>
            <person name="Hu Q."/>
            <person name="Qi J."/>
            <person name="Bo H."/>
            <person name="Liu G."/>
            <person name="Tao M."/>
            <person name="Ding Y."/>
            <person name="Xue Y."/>
        </authorList>
    </citation>
    <scope>NUCLEOTIDE SEQUENCE [LARGE SCALE GENOMIC DNA]</scope>
    <source>
        <strain evidence="6 7">HXb2</strain>
    </source>
</reference>
<feature type="active site" description="Nucleophile" evidence="4">
    <location>
        <position position="69"/>
    </location>
</feature>
<protein>
    <submittedName>
        <fullName evidence="6">NTE family protein RssA</fullName>
    </submittedName>
</protein>
<dbReference type="GO" id="GO:0016042">
    <property type="term" value="P:lipid catabolic process"/>
    <property type="evidence" value="ECO:0007669"/>
    <property type="project" value="UniProtKB-UniRule"/>
</dbReference>
<dbReference type="Gene3D" id="3.40.1090.10">
    <property type="entry name" value="Cytosolic phospholipase A2 catalytic domain"/>
    <property type="match status" value="1"/>
</dbReference>
<evidence type="ECO:0000313" key="6">
    <source>
        <dbReference type="EMBL" id="AQY21945.1"/>
    </source>
</evidence>
<evidence type="ECO:0000256" key="3">
    <source>
        <dbReference type="ARBA" id="ARBA00023098"/>
    </source>
</evidence>
<dbReference type="SUPFAM" id="SSF52151">
    <property type="entry name" value="FabD/lysophospholipase-like"/>
    <property type="match status" value="1"/>
</dbReference>
<feature type="domain" description="PNPLA" evidence="5">
    <location>
        <begin position="36"/>
        <end position="226"/>
    </location>
</feature>
<keyword evidence="1 4" id="KW-0378">Hydrolase</keyword>
<feature type="active site" description="Proton acceptor" evidence="4">
    <location>
        <position position="213"/>
    </location>
</feature>
<dbReference type="AlphaFoldDB" id="A0A1S7DS90"/>
<feature type="short sequence motif" description="GXGXXG" evidence="4">
    <location>
        <begin position="40"/>
        <end position="45"/>
    </location>
</feature>
<dbReference type="InterPro" id="IPR016035">
    <property type="entry name" value="Acyl_Trfase/lysoPLipase"/>
</dbReference>
<dbReference type="PROSITE" id="PS51635">
    <property type="entry name" value="PNPLA"/>
    <property type="match status" value="1"/>
</dbReference>
<dbReference type="Proteomes" id="UP000189883">
    <property type="component" value="Chromosome"/>
</dbReference>
<dbReference type="PANTHER" id="PTHR14226">
    <property type="entry name" value="NEUROPATHY TARGET ESTERASE/SWISS CHEESE D.MELANOGASTER"/>
    <property type="match status" value="1"/>
</dbReference>
<dbReference type="GO" id="GO:0016787">
    <property type="term" value="F:hydrolase activity"/>
    <property type="evidence" value="ECO:0007669"/>
    <property type="project" value="UniProtKB-UniRule"/>
</dbReference>
<evidence type="ECO:0000256" key="2">
    <source>
        <dbReference type="ARBA" id="ARBA00022963"/>
    </source>
</evidence>
<keyword evidence="2 4" id="KW-0442">Lipid degradation</keyword>
<sequence>MLMKKVLWLSLLLTFFTYKSQVKDNLNTPKKPKIGLVLAGGGAKGFAHVGVLKVLDSLGVKVDYISGTSMGAIVGGLYASGYTGNDIEKIITNTDFYDIIANEKNRKETSFFSKTTDKYLLNIPIKNGKINVLPKAISTGQKNIYMLKDLFKNVSNVEDFAQLPIPFMCVTTNLESGKMKIFERGDLIKAIMASSAYPSLMDPVKIGDSLYIDGAMTINYPAQPLKEKGMDIIIGVDLSQGLAKREDLQSAISILNQVIDFGIQNETQNQYQYIDINIHPKLDGMNATSYGDKEKILKLGYEEAQKYIDILSKLPKRKHTQLRVASSPIYSNIYKIDSLEVINNKVFSRSYLQGKMNLKVPSLQSYGSINKMIDKLYATNNYNLINYDIIQNNGKNTLQVTVDEDQSRYYLKFGLHYDELFKTGLLINATARRLLLPNSTVSLDVVVGDSPRYYFNYFMDNGYIPGLGVSSSGMKLNLKNNTGTITEDWTWLRNEVFIHSIWRDRYAIGGGLSHDYFKTNNPYINEIKNFINPYFFIKSDTQDDKNFPTRGFYLDAEGKILNLFSDKNSEITPIQVKADLRMNFPISSWLTYNLSLFGGFTTNHEDLSYFYQYRIGGIFEQKLGNFAQMQGHYFGYTSSPNLLTATNNFQFKIQKSYFIIAHFGMANLFNEINLKDMLNINHKGLGITAGYKSPFGQIKINYSNPLNKNKGMFNVVLGHWF</sequence>
<dbReference type="InterPro" id="IPR050301">
    <property type="entry name" value="NTE"/>
</dbReference>
<dbReference type="InterPro" id="IPR002641">
    <property type="entry name" value="PNPLA_dom"/>
</dbReference>
<evidence type="ECO:0000313" key="7">
    <source>
        <dbReference type="Proteomes" id="UP000189883"/>
    </source>
</evidence>
<dbReference type="RefSeq" id="WP_079207196.1">
    <property type="nucleotide sequence ID" value="NZ_CP011859.1"/>
</dbReference>